<dbReference type="EMBL" id="BMFF01000005">
    <property type="protein sequence ID" value="GGD04995.1"/>
    <property type="molecule type" value="Genomic_DNA"/>
</dbReference>
<dbReference type="Proteomes" id="UP000638188">
    <property type="component" value="Unassembled WGS sequence"/>
</dbReference>
<evidence type="ECO:0000256" key="10">
    <source>
        <dbReference type="ARBA" id="ARBA00030775"/>
    </source>
</evidence>
<keyword evidence="8 11" id="KW-0472">Membrane</keyword>
<dbReference type="Pfam" id="PF12019">
    <property type="entry name" value="GspH"/>
    <property type="match status" value="1"/>
</dbReference>
<gene>
    <name evidence="13" type="ORF">GCM10007418_25010</name>
</gene>
<evidence type="ECO:0000256" key="2">
    <source>
        <dbReference type="ARBA" id="ARBA00021549"/>
    </source>
</evidence>
<dbReference type="InterPro" id="IPR012902">
    <property type="entry name" value="N_methyl_site"/>
</dbReference>
<dbReference type="InterPro" id="IPR022346">
    <property type="entry name" value="T2SS_GspH"/>
</dbReference>
<dbReference type="PROSITE" id="PS00409">
    <property type="entry name" value="PROKAR_NTER_METHYL"/>
    <property type="match status" value="1"/>
</dbReference>
<evidence type="ECO:0000256" key="8">
    <source>
        <dbReference type="ARBA" id="ARBA00023136"/>
    </source>
</evidence>
<evidence type="ECO:0000259" key="12">
    <source>
        <dbReference type="Pfam" id="PF12019"/>
    </source>
</evidence>
<organism evidence="13 14">
    <name type="scientific">Halopseudomonas salina</name>
    <dbReference type="NCBI Taxonomy" id="1323744"/>
    <lineage>
        <taxon>Bacteria</taxon>
        <taxon>Pseudomonadati</taxon>
        <taxon>Pseudomonadota</taxon>
        <taxon>Gammaproteobacteria</taxon>
        <taxon>Pseudomonadales</taxon>
        <taxon>Pseudomonadaceae</taxon>
        <taxon>Halopseudomonas</taxon>
    </lineage>
</organism>
<dbReference type="SUPFAM" id="SSF54523">
    <property type="entry name" value="Pili subunits"/>
    <property type="match status" value="1"/>
</dbReference>
<evidence type="ECO:0000256" key="3">
    <source>
        <dbReference type="ARBA" id="ARBA00022475"/>
    </source>
</evidence>
<comment type="subcellular location">
    <subcellularLocation>
        <location evidence="1">Cell inner membrane</location>
        <topology evidence="1">Single-pass membrane protein</topology>
    </subcellularLocation>
</comment>
<feature type="domain" description="General secretion pathway GspH" evidence="12">
    <location>
        <begin position="45"/>
        <end position="141"/>
    </location>
</feature>
<evidence type="ECO:0000256" key="7">
    <source>
        <dbReference type="ARBA" id="ARBA00022989"/>
    </source>
</evidence>
<evidence type="ECO:0000313" key="13">
    <source>
        <dbReference type="EMBL" id="GGD04995.1"/>
    </source>
</evidence>
<evidence type="ECO:0000313" key="14">
    <source>
        <dbReference type="Proteomes" id="UP000638188"/>
    </source>
</evidence>
<keyword evidence="14" id="KW-1185">Reference proteome</keyword>
<keyword evidence="6 11" id="KW-0812">Transmembrane</keyword>
<evidence type="ECO:0000256" key="6">
    <source>
        <dbReference type="ARBA" id="ARBA00022692"/>
    </source>
</evidence>
<dbReference type="Pfam" id="PF07963">
    <property type="entry name" value="N_methyl"/>
    <property type="match status" value="1"/>
</dbReference>
<evidence type="ECO:0000256" key="5">
    <source>
        <dbReference type="ARBA" id="ARBA00022519"/>
    </source>
</evidence>
<dbReference type="NCBIfam" id="TIGR02532">
    <property type="entry name" value="IV_pilin_GFxxxE"/>
    <property type="match status" value="1"/>
</dbReference>
<comment type="similarity">
    <text evidence="9">Belongs to the GSP H family.</text>
</comment>
<sequence>MKSVKGFTLIELMIAIAVLALVTVIGFPAFSGIFERSRADSDLSDLLRAFSLARLEAINHSEDVNVSALTDDDWTQDLEIVRDGTVIRRYAGLPSGATITATGDVDTIVFDSLGGLKTPANSVVFNYTRGDSTKSMVVCPTGRILTGASCI</sequence>
<reference evidence="14" key="1">
    <citation type="journal article" date="2019" name="Int. J. Syst. Evol. Microbiol.">
        <title>The Global Catalogue of Microorganisms (GCM) 10K type strain sequencing project: providing services to taxonomists for standard genome sequencing and annotation.</title>
        <authorList>
            <consortium name="The Broad Institute Genomics Platform"/>
            <consortium name="The Broad Institute Genome Sequencing Center for Infectious Disease"/>
            <person name="Wu L."/>
            <person name="Ma J."/>
        </authorList>
    </citation>
    <scope>NUCLEOTIDE SEQUENCE [LARGE SCALE GENOMIC DNA]</scope>
    <source>
        <strain evidence="14">CGMCC 1.12482</strain>
    </source>
</reference>
<keyword evidence="5" id="KW-0997">Cell inner membrane</keyword>
<proteinExistence type="inferred from homology"/>
<keyword evidence="3" id="KW-1003">Cell membrane</keyword>
<protein>
    <recommendedName>
        <fullName evidence="2">Type II secretion system protein H</fullName>
    </recommendedName>
    <alternativeName>
        <fullName evidence="10">General secretion pathway protein H</fullName>
    </alternativeName>
</protein>
<dbReference type="Gene3D" id="3.55.40.10">
    <property type="entry name" value="minor pseudopilin epsh domain"/>
    <property type="match status" value="1"/>
</dbReference>
<comment type="caution">
    <text evidence="13">The sequence shown here is derived from an EMBL/GenBank/DDBJ whole genome shotgun (WGS) entry which is preliminary data.</text>
</comment>
<evidence type="ECO:0000256" key="9">
    <source>
        <dbReference type="ARBA" id="ARBA00025772"/>
    </source>
</evidence>
<feature type="transmembrane region" description="Helical" evidence="11">
    <location>
        <begin position="12"/>
        <end position="34"/>
    </location>
</feature>
<accession>A0ABQ1PVY1</accession>
<name>A0ABQ1PVY1_9GAMM</name>
<dbReference type="RefSeq" id="WP_150278210.1">
    <property type="nucleotide sequence ID" value="NZ_BMFF01000005.1"/>
</dbReference>
<evidence type="ECO:0000256" key="11">
    <source>
        <dbReference type="SAM" id="Phobius"/>
    </source>
</evidence>
<dbReference type="InterPro" id="IPR045584">
    <property type="entry name" value="Pilin-like"/>
</dbReference>
<keyword evidence="4" id="KW-0488">Methylation</keyword>
<keyword evidence="7 11" id="KW-1133">Transmembrane helix</keyword>
<evidence type="ECO:0000256" key="1">
    <source>
        <dbReference type="ARBA" id="ARBA00004377"/>
    </source>
</evidence>
<evidence type="ECO:0000256" key="4">
    <source>
        <dbReference type="ARBA" id="ARBA00022481"/>
    </source>
</evidence>